<dbReference type="InterPro" id="IPR003782">
    <property type="entry name" value="SCO1/SenC"/>
</dbReference>
<evidence type="ECO:0000256" key="2">
    <source>
        <dbReference type="ARBA" id="ARBA00023008"/>
    </source>
</evidence>
<comment type="similarity">
    <text evidence="1">Belongs to the SCO1/2 family.</text>
</comment>
<name>A0ABU1G0Z4_9GAMM</name>
<dbReference type="InterPro" id="IPR013766">
    <property type="entry name" value="Thioredoxin_domain"/>
</dbReference>
<dbReference type="Pfam" id="PF02630">
    <property type="entry name" value="SCO1-SenC"/>
    <property type="match status" value="1"/>
</dbReference>
<proteinExistence type="inferred from homology"/>
<comment type="caution">
    <text evidence="4">The sequence shown here is derived from an EMBL/GenBank/DDBJ whole genome shotgun (WGS) entry which is preliminary data.</text>
</comment>
<keyword evidence="5" id="KW-1185">Reference proteome</keyword>
<dbReference type="Gene3D" id="3.40.30.10">
    <property type="entry name" value="Glutaredoxin"/>
    <property type="match status" value="1"/>
</dbReference>
<feature type="domain" description="Thioredoxin" evidence="3">
    <location>
        <begin position="33"/>
        <end position="197"/>
    </location>
</feature>
<evidence type="ECO:0000313" key="4">
    <source>
        <dbReference type="EMBL" id="MDR5866401.1"/>
    </source>
</evidence>
<dbReference type="PROSITE" id="PS51352">
    <property type="entry name" value="THIOREDOXIN_2"/>
    <property type="match status" value="1"/>
</dbReference>
<organism evidence="4 5">
    <name type="scientific">Halomonas koreensis</name>
    <dbReference type="NCBI Taxonomy" id="245385"/>
    <lineage>
        <taxon>Bacteria</taxon>
        <taxon>Pseudomonadati</taxon>
        <taxon>Pseudomonadota</taxon>
        <taxon>Gammaproteobacteria</taxon>
        <taxon>Oceanospirillales</taxon>
        <taxon>Halomonadaceae</taxon>
        <taxon>Halomonas</taxon>
    </lineage>
</organism>
<evidence type="ECO:0000256" key="1">
    <source>
        <dbReference type="ARBA" id="ARBA00010996"/>
    </source>
</evidence>
<dbReference type="CDD" id="cd02968">
    <property type="entry name" value="SCO"/>
    <property type="match status" value="1"/>
</dbReference>
<keyword evidence="2" id="KW-0186">Copper</keyword>
<reference evidence="4 5" key="1">
    <citation type="submission" date="2023-04" db="EMBL/GenBank/DDBJ databases">
        <title>A long-awaited taxogenomic arrangement of the family Halomonadaceae.</title>
        <authorList>
            <person name="De La Haba R."/>
            <person name="Chuvochina M."/>
            <person name="Wittouck S."/>
            <person name="Arahal D.R."/>
            <person name="Sanchez-Porro C."/>
            <person name="Hugenholtz P."/>
            <person name="Ventosa A."/>
        </authorList>
    </citation>
    <scope>NUCLEOTIDE SEQUENCE [LARGE SCALE GENOMIC DNA]</scope>
    <source>
        <strain evidence="4 5">DSM 23530</strain>
    </source>
</reference>
<gene>
    <name evidence="4" type="ORF">QC818_06340</name>
</gene>
<accession>A0ABU1G0Z4</accession>
<evidence type="ECO:0000259" key="3">
    <source>
        <dbReference type="PROSITE" id="PS51352"/>
    </source>
</evidence>
<dbReference type="PANTHER" id="PTHR12151">
    <property type="entry name" value="ELECTRON TRANSPORT PROTIN SCO1/SENC FAMILY MEMBER"/>
    <property type="match status" value="1"/>
</dbReference>
<dbReference type="RefSeq" id="WP_309652003.1">
    <property type="nucleotide sequence ID" value="NZ_JARWAK010000004.1"/>
</dbReference>
<evidence type="ECO:0000313" key="5">
    <source>
        <dbReference type="Proteomes" id="UP001264519"/>
    </source>
</evidence>
<dbReference type="SUPFAM" id="SSF52833">
    <property type="entry name" value="Thioredoxin-like"/>
    <property type="match status" value="1"/>
</dbReference>
<sequence>MTRRWRIGLGAGLVLLAAAAAGLALYQQRAAQDDGLPEGGPIELPSTRGEFSLSRLADDQLAVVFFGYTWCPDVCPMSLSVVRQARRALPEAQRRRVVPLMVSVDPERDTLARLETYLGHFGEAFIGATGSRERLADIAERYGVVWRRVETPESALDYTVDHTASLYLVDRHGEIRRRVLHSPTPGPLQAALEAELGEG</sequence>
<dbReference type="Proteomes" id="UP001264519">
    <property type="component" value="Unassembled WGS sequence"/>
</dbReference>
<protein>
    <submittedName>
        <fullName evidence="4">SCO family protein</fullName>
    </submittedName>
</protein>
<dbReference type="PANTHER" id="PTHR12151:SF25">
    <property type="entry name" value="LINALOOL DEHYDRATASE_ISOMERASE DOMAIN-CONTAINING PROTEIN"/>
    <property type="match status" value="1"/>
</dbReference>
<dbReference type="InterPro" id="IPR036249">
    <property type="entry name" value="Thioredoxin-like_sf"/>
</dbReference>
<dbReference type="EMBL" id="JARWAK010000004">
    <property type="protein sequence ID" value="MDR5866401.1"/>
    <property type="molecule type" value="Genomic_DNA"/>
</dbReference>